<dbReference type="GO" id="GO:0046872">
    <property type="term" value="F:metal ion binding"/>
    <property type="evidence" value="ECO:0007669"/>
    <property type="project" value="UniProtKB-KW"/>
</dbReference>
<evidence type="ECO:0000256" key="11">
    <source>
        <dbReference type="ARBA" id="ARBA00022679"/>
    </source>
</evidence>
<dbReference type="PANTHER" id="PTHR46244">
    <property type="entry name" value="PHOSPHOENOLPYRUVATE-PROTEIN PHOSPHOTRANSFERASE"/>
    <property type="match status" value="1"/>
</dbReference>
<dbReference type="InterPro" id="IPR036618">
    <property type="entry name" value="PtsI_HPr-bd_sf"/>
</dbReference>
<evidence type="ECO:0000256" key="5">
    <source>
        <dbReference type="ARBA" id="ARBA00007837"/>
    </source>
</evidence>
<dbReference type="InterPro" id="IPR024692">
    <property type="entry name" value="PTS_EI"/>
</dbReference>
<dbReference type="GO" id="GO:0008965">
    <property type="term" value="F:phosphoenolpyruvate-protein phosphotransferase activity"/>
    <property type="evidence" value="ECO:0007669"/>
    <property type="project" value="UniProtKB-EC"/>
</dbReference>
<feature type="domain" description="PEP-utilising enzyme C-terminal" evidence="22">
    <location>
        <begin position="252"/>
        <end position="539"/>
    </location>
</feature>
<feature type="binding site" evidence="19">
    <location>
        <position position="297"/>
    </location>
    <ligand>
        <name>phosphoenolpyruvate</name>
        <dbReference type="ChEBI" id="CHEBI:58702"/>
    </ligand>
</feature>
<dbReference type="EMBL" id="CP026520">
    <property type="protein sequence ID" value="QAV20257.1"/>
    <property type="molecule type" value="Genomic_DNA"/>
</dbReference>
<keyword evidence="12 17" id="KW-0598">Phosphotransferase system</keyword>
<keyword evidence="9 17" id="KW-0963">Cytoplasm</keyword>
<keyword evidence="13 17" id="KW-0479">Metal-binding</keyword>
<keyword evidence="27" id="KW-1185">Reference proteome</keyword>
<comment type="similarity">
    <text evidence="5 17">Belongs to the PEP-utilizing enzyme family.</text>
</comment>
<dbReference type="PROSITE" id="PS00742">
    <property type="entry name" value="PEP_ENZYMES_2"/>
    <property type="match status" value="1"/>
</dbReference>
<dbReference type="InterPro" id="IPR006318">
    <property type="entry name" value="PTS_EI-like"/>
</dbReference>
<dbReference type="InterPro" id="IPR050499">
    <property type="entry name" value="PEP-utilizing_PTS_enzyme"/>
</dbReference>
<evidence type="ECO:0000256" key="14">
    <source>
        <dbReference type="ARBA" id="ARBA00022777"/>
    </source>
</evidence>
<dbReference type="KEGG" id="pchi:PC41400_22330"/>
<evidence type="ECO:0000256" key="19">
    <source>
        <dbReference type="PIRSR" id="PIRSR000732-2"/>
    </source>
</evidence>
<evidence type="ECO:0000256" key="7">
    <source>
        <dbReference type="ARBA" id="ARBA00016544"/>
    </source>
</evidence>
<feature type="binding site" evidence="19">
    <location>
        <begin position="455"/>
        <end position="456"/>
    </location>
    <ligand>
        <name>phosphoenolpyruvate</name>
        <dbReference type="ChEBI" id="CHEBI:58702"/>
    </ligand>
</feature>
<sequence length="576" mass="64242">MFKGIGASSGIAMGPAYVIPAWDWEFPDKMVDATDLSFEFERLYDGIRSSKDELEHIKQEIRDVLGQEQSYIFDAHLAILEDPVFMNEIQGIISRQYKAAEVAVKEVIDKFVEMFDVLDDDYMKERAMDIKDVGNRLLKHLLGSGDDTPPPTDHSYVLVAKELTPSQLVHLDPARVLGIVTMMGGLTSHTSIMSRAMGIPFVLGLEGKLIRPIQNGDLMIVDGEEGIVYVNPDSGTVELYESRKTDWLMHRERLQEIAHVPSMTQDRKQVRLAANISSIKEIDQVLKNGAVGVGLFRSEFLYMDRDSLPDEEEQTEVYKQAAVKLDGRPLIIRTLDIGGDKKLDYLPLQVEENPALGCRAIRISLDRRELFKTQLRAILRASHFGQVKLMYPMISSLGELREANALLAEAKQELKSRGKPFNPDIEVGLTIEVPGAALIADVLAKEVDFFSIGTNDLIQFVLAVDRMNDSIAHLYNPYHPAVIRLLKLTIDAAKAAGIPVAVCGEFAGDIRALPLWLGLGIEELSMSVQLILPIKHRLLTSNHAECERLLQEVLQCGTSEEIEQVLRQADSRSSAS</sequence>
<evidence type="ECO:0000256" key="1">
    <source>
        <dbReference type="ARBA" id="ARBA00000683"/>
    </source>
</evidence>
<evidence type="ECO:0000256" key="20">
    <source>
        <dbReference type="PIRSR" id="PIRSR000732-3"/>
    </source>
</evidence>
<comment type="catalytic activity">
    <reaction evidence="1 17">
        <text>L-histidyl-[protein] + phosphoenolpyruvate = N(pros)-phospho-L-histidyl-[protein] + pyruvate</text>
        <dbReference type="Rhea" id="RHEA:23880"/>
        <dbReference type="Rhea" id="RHEA-COMP:9745"/>
        <dbReference type="Rhea" id="RHEA-COMP:9746"/>
        <dbReference type="ChEBI" id="CHEBI:15361"/>
        <dbReference type="ChEBI" id="CHEBI:29979"/>
        <dbReference type="ChEBI" id="CHEBI:58702"/>
        <dbReference type="ChEBI" id="CHEBI:64837"/>
        <dbReference type="EC" id="2.7.3.9"/>
    </reaction>
</comment>
<evidence type="ECO:0000256" key="15">
    <source>
        <dbReference type="ARBA" id="ARBA00022842"/>
    </source>
</evidence>
<evidence type="ECO:0000256" key="3">
    <source>
        <dbReference type="ARBA" id="ARBA00002728"/>
    </source>
</evidence>
<keyword evidence="15 17" id="KW-0460">Magnesium</keyword>
<feature type="binding site" evidence="19">
    <location>
        <position position="333"/>
    </location>
    <ligand>
        <name>phosphoenolpyruvate</name>
        <dbReference type="ChEBI" id="CHEBI:58702"/>
    </ligand>
</feature>
<gene>
    <name evidence="25" type="primary">ptsP</name>
    <name evidence="24" type="ORF">M5X16_19095</name>
    <name evidence="25" type="ORF">PC41400_22330</name>
</gene>
<evidence type="ECO:0000256" key="6">
    <source>
        <dbReference type="ARBA" id="ARBA00012232"/>
    </source>
</evidence>
<feature type="active site" description="Tele-phosphohistidine intermediate" evidence="18">
    <location>
        <position position="189"/>
    </location>
</feature>
<feature type="active site" description="Proton donor" evidence="18">
    <location>
        <position position="503"/>
    </location>
</feature>
<evidence type="ECO:0000259" key="22">
    <source>
        <dbReference type="Pfam" id="PF02896"/>
    </source>
</evidence>
<evidence type="ECO:0000256" key="16">
    <source>
        <dbReference type="ARBA" id="ARBA00033235"/>
    </source>
</evidence>
<dbReference type="PIRSF" id="PIRSF000732">
    <property type="entry name" value="PTS_enzyme_I"/>
    <property type="match status" value="1"/>
</dbReference>
<feature type="binding site" evidence="19">
    <location>
        <position position="466"/>
    </location>
    <ligand>
        <name>phosphoenolpyruvate</name>
        <dbReference type="ChEBI" id="CHEBI:58702"/>
    </ligand>
</feature>
<dbReference type="Pfam" id="PF05524">
    <property type="entry name" value="PEP-utilisers_N"/>
    <property type="match status" value="1"/>
</dbReference>
<dbReference type="RefSeq" id="WP_042232629.1">
    <property type="nucleotide sequence ID" value="NZ_BQWH01000011.1"/>
</dbReference>
<keyword evidence="10 17" id="KW-0762">Sugar transport</keyword>
<comment type="subcellular location">
    <subcellularLocation>
        <location evidence="4 17">Cytoplasm</location>
    </subcellularLocation>
</comment>
<dbReference type="InterPro" id="IPR000121">
    <property type="entry name" value="PEP_util_C"/>
</dbReference>
<evidence type="ECO:0000256" key="10">
    <source>
        <dbReference type="ARBA" id="ARBA00022597"/>
    </source>
</evidence>
<dbReference type="InterPro" id="IPR040442">
    <property type="entry name" value="Pyrv_kinase-like_dom_sf"/>
</dbReference>
<organism evidence="25 26">
    <name type="scientific">Paenibacillus chitinolyticus</name>
    <dbReference type="NCBI Taxonomy" id="79263"/>
    <lineage>
        <taxon>Bacteria</taxon>
        <taxon>Bacillati</taxon>
        <taxon>Bacillota</taxon>
        <taxon>Bacilli</taxon>
        <taxon>Bacillales</taxon>
        <taxon>Paenibacillaceae</taxon>
        <taxon>Paenibacillus</taxon>
    </lineage>
</organism>
<keyword evidence="25" id="KW-0670">Pyruvate</keyword>
<dbReference type="Pfam" id="PF00391">
    <property type="entry name" value="PEP-utilizers"/>
    <property type="match status" value="1"/>
</dbReference>
<dbReference type="PANTHER" id="PTHR46244:SF3">
    <property type="entry name" value="PHOSPHOENOLPYRUVATE-PROTEIN PHOSPHOTRANSFERASE"/>
    <property type="match status" value="1"/>
</dbReference>
<evidence type="ECO:0000313" key="25">
    <source>
        <dbReference type="EMBL" id="QAV20257.1"/>
    </source>
</evidence>
<evidence type="ECO:0000256" key="2">
    <source>
        <dbReference type="ARBA" id="ARBA00001946"/>
    </source>
</evidence>
<dbReference type="Gene3D" id="1.10.274.10">
    <property type="entry name" value="PtsI, HPr-binding domain"/>
    <property type="match status" value="1"/>
</dbReference>
<keyword evidence="14 17" id="KW-0418">Kinase</keyword>
<dbReference type="SUPFAM" id="SSF47831">
    <property type="entry name" value="Enzyme I of the PEP:sugar phosphotransferase system HPr-binding (sub)domain"/>
    <property type="match status" value="1"/>
</dbReference>
<name>A0A410X0W8_9BACL</name>
<dbReference type="GO" id="GO:0009401">
    <property type="term" value="P:phosphoenolpyruvate-dependent sugar phosphotransferase system"/>
    <property type="evidence" value="ECO:0007669"/>
    <property type="project" value="UniProtKB-KW"/>
</dbReference>
<evidence type="ECO:0000256" key="9">
    <source>
        <dbReference type="ARBA" id="ARBA00022490"/>
    </source>
</evidence>
<comment type="function">
    <text evidence="3 17">General (non sugar-specific) component of the phosphoenolpyruvate-dependent sugar phosphotransferase system (sugar PTS). This major carbohydrate active-transport system catalyzes the phosphorylation of incoming sugar substrates concomitantly with their translocation across the cell membrane. Enzyme I transfers the phosphoryl group from phosphoenolpyruvate (PEP) to the phosphoryl carrier protein (HPr).</text>
</comment>
<evidence type="ECO:0000256" key="18">
    <source>
        <dbReference type="PIRSR" id="PIRSR000732-1"/>
    </source>
</evidence>
<dbReference type="SUPFAM" id="SSF51621">
    <property type="entry name" value="Phosphoenolpyruvate/pyruvate domain"/>
    <property type="match status" value="1"/>
</dbReference>
<dbReference type="EMBL" id="JAMDMJ010000025">
    <property type="protein sequence ID" value="MCY9597878.1"/>
    <property type="molecule type" value="Genomic_DNA"/>
</dbReference>
<evidence type="ECO:0000259" key="23">
    <source>
        <dbReference type="Pfam" id="PF05524"/>
    </source>
</evidence>
<dbReference type="PRINTS" id="PR01736">
    <property type="entry name" value="PHPHTRNFRASE"/>
</dbReference>
<dbReference type="GO" id="GO:0005737">
    <property type="term" value="C:cytoplasm"/>
    <property type="evidence" value="ECO:0007669"/>
    <property type="project" value="UniProtKB-SubCell"/>
</dbReference>
<feature type="domain" description="PEP-utilising enzyme mobile" evidence="21">
    <location>
        <begin position="155"/>
        <end position="226"/>
    </location>
</feature>
<keyword evidence="11 17" id="KW-0808">Transferase</keyword>
<feature type="domain" description="Phosphotransferase system enzyme I N-terminal" evidence="23">
    <location>
        <begin position="3"/>
        <end position="126"/>
    </location>
</feature>
<keyword evidence="8 17" id="KW-0813">Transport</keyword>
<dbReference type="InterPro" id="IPR018274">
    <property type="entry name" value="PEP_util_AS"/>
</dbReference>
<dbReference type="Pfam" id="PF02896">
    <property type="entry name" value="PEP-utilizers_C"/>
    <property type="match status" value="1"/>
</dbReference>
<feature type="binding site" evidence="20">
    <location>
        <position position="456"/>
    </location>
    <ligand>
        <name>Mg(2+)</name>
        <dbReference type="ChEBI" id="CHEBI:18420"/>
    </ligand>
</feature>
<dbReference type="EC" id="2.7.3.9" evidence="6 17"/>
<evidence type="ECO:0000313" key="27">
    <source>
        <dbReference type="Proteomes" id="UP001527202"/>
    </source>
</evidence>
<dbReference type="AlphaFoldDB" id="A0A410X0W8"/>
<proteinExistence type="inferred from homology"/>
<dbReference type="InterPro" id="IPR008279">
    <property type="entry name" value="PEP-util_enz_mobile_dom"/>
</dbReference>
<evidence type="ECO:0000256" key="8">
    <source>
        <dbReference type="ARBA" id="ARBA00022448"/>
    </source>
</evidence>
<dbReference type="SUPFAM" id="SSF52009">
    <property type="entry name" value="Phosphohistidine domain"/>
    <property type="match status" value="1"/>
</dbReference>
<evidence type="ECO:0000256" key="4">
    <source>
        <dbReference type="ARBA" id="ARBA00004496"/>
    </source>
</evidence>
<reference evidence="24 27" key="2">
    <citation type="submission" date="2022-05" db="EMBL/GenBank/DDBJ databases">
        <title>Genome Sequencing of Bee-Associated Microbes.</title>
        <authorList>
            <person name="Dunlap C."/>
        </authorList>
    </citation>
    <scope>NUCLEOTIDE SEQUENCE [LARGE SCALE GENOMIC DNA]</scope>
    <source>
        <strain evidence="24 27">NRRL B-23120</strain>
    </source>
</reference>
<dbReference type="NCBIfam" id="TIGR01417">
    <property type="entry name" value="PTS_I_fam"/>
    <property type="match status" value="1"/>
</dbReference>
<reference evidence="25 26" key="1">
    <citation type="submission" date="2018-01" db="EMBL/GenBank/DDBJ databases">
        <title>The whole genome sequencing and assembly of Paenibacillus chitinolyticus KCCM 41400 strain.</title>
        <authorList>
            <person name="Kim J.-Y."/>
            <person name="Park M.-K."/>
            <person name="Lee Y.-J."/>
            <person name="Yi H."/>
            <person name="Bahn Y.-S."/>
            <person name="Kim J.F."/>
            <person name="Lee D.-W."/>
        </authorList>
    </citation>
    <scope>NUCLEOTIDE SEQUENCE [LARGE SCALE GENOMIC DNA]</scope>
    <source>
        <strain evidence="25 26">KCCM 41400</strain>
    </source>
</reference>
<dbReference type="PROSITE" id="PS00370">
    <property type="entry name" value="PEP_ENZYMES_PHOS_SITE"/>
    <property type="match status" value="1"/>
</dbReference>
<evidence type="ECO:0000256" key="17">
    <source>
        <dbReference type="PIRNR" id="PIRNR000732"/>
    </source>
</evidence>
<dbReference type="InterPro" id="IPR015813">
    <property type="entry name" value="Pyrv/PenolPyrv_kinase-like_dom"/>
</dbReference>
<comment type="cofactor">
    <cofactor evidence="2 17 20">
        <name>Mg(2+)</name>
        <dbReference type="ChEBI" id="CHEBI:18420"/>
    </cofactor>
</comment>
<dbReference type="Proteomes" id="UP001527202">
    <property type="component" value="Unassembled WGS sequence"/>
</dbReference>
<dbReference type="InterPro" id="IPR008731">
    <property type="entry name" value="PTS_EIN"/>
</dbReference>
<dbReference type="InterPro" id="IPR036637">
    <property type="entry name" value="Phosphohistidine_dom_sf"/>
</dbReference>
<dbReference type="Proteomes" id="UP000288943">
    <property type="component" value="Chromosome"/>
</dbReference>
<evidence type="ECO:0000313" key="26">
    <source>
        <dbReference type="Proteomes" id="UP000288943"/>
    </source>
</evidence>
<evidence type="ECO:0000313" key="24">
    <source>
        <dbReference type="EMBL" id="MCY9597878.1"/>
    </source>
</evidence>
<dbReference type="GeneID" id="95377534"/>
<accession>A0A410X0W8</accession>
<dbReference type="GO" id="GO:0016301">
    <property type="term" value="F:kinase activity"/>
    <property type="evidence" value="ECO:0007669"/>
    <property type="project" value="UniProtKB-KW"/>
</dbReference>
<dbReference type="OrthoDB" id="9765468at2"/>
<dbReference type="InterPro" id="IPR023151">
    <property type="entry name" value="PEP_util_CS"/>
</dbReference>
<evidence type="ECO:0000256" key="12">
    <source>
        <dbReference type="ARBA" id="ARBA00022683"/>
    </source>
</evidence>
<feature type="binding site" evidence="20">
    <location>
        <position position="432"/>
    </location>
    <ligand>
        <name>Mg(2+)</name>
        <dbReference type="ChEBI" id="CHEBI:18420"/>
    </ligand>
</feature>
<protein>
    <recommendedName>
        <fullName evidence="7 17">Phosphoenolpyruvate-protein phosphotransferase</fullName>
        <ecNumber evidence="6 17">2.7.3.9</ecNumber>
    </recommendedName>
    <alternativeName>
        <fullName evidence="16 17">Phosphotransferase system, enzyme I</fullName>
    </alternativeName>
</protein>
<dbReference type="Gene3D" id="3.20.20.60">
    <property type="entry name" value="Phosphoenolpyruvate-binding domains"/>
    <property type="match status" value="1"/>
</dbReference>
<evidence type="ECO:0000256" key="13">
    <source>
        <dbReference type="ARBA" id="ARBA00022723"/>
    </source>
</evidence>
<dbReference type="Gene3D" id="3.50.30.10">
    <property type="entry name" value="Phosphohistidine domain"/>
    <property type="match status" value="1"/>
</dbReference>
<evidence type="ECO:0000259" key="21">
    <source>
        <dbReference type="Pfam" id="PF00391"/>
    </source>
</evidence>